<protein>
    <submittedName>
        <fullName evidence="2">Uncharacterized protein</fullName>
    </submittedName>
</protein>
<keyword evidence="1" id="KW-0472">Membrane</keyword>
<evidence type="ECO:0000313" key="3">
    <source>
        <dbReference type="Proteomes" id="UP001596395"/>
    </source>
</evidence>
<keyword evidence="1" id="KW-1133">Transmembrane helix</keyword>
<feature type="transmembrane region" description="Helical" evidence="1">
    <location>
        <begin position="40"/>
        <end position="62"/>
    </location>
</feature>
<comment type="caution">
    <text evidence="2">The sequence shown here is derived from an EMBL/GenBank/DDBJ whole genome shotgun (WGS) entry which is preliminary data.</text>
</comment>
<proteinExistence type="predicted"/>
<dbReference type="AlphaFoldDB" id="A0ABD5VH19"/>
<sequence>MRGLRPMLFGIAMTLSSGFVVVHDLVWYGRYSREYGPFTGLAYLGVVLGFAVVAAGFLYGVATSPAAGRTERGED</sequence>
<reference evidence="2 3" key="1">
    <citation type="journal article" date="2019" name="Int. J. Syst. Evol. Microbiol.">
        <title>The Global Catalogue of Microorganisms (GCM) 10K type strain sequencing project: providing services to taxonomists for standard genome sequencing and annotation.</title>
        <authorList>
            <consortium name="The Broad Institute Genomics Platform"/>
            <consortium name="The Broad Institute Genome Sequencing Center for Infectious Disease"/>
            <person name="Wu L."/>
            <person name="Ma J."/>
        </authorList>
    </citation>
    <scope>NUCLEOTIDE SEQUENCE [LARGE SCALE GENOMIC DNA]</scope>
    <source>
        <strain evidence="2 3">GX26</strain>
    </source>
</reference>
<evidence type="ECO:0000256" key="1">
    <source>
        <dbReference type="SAM" id="Phobius"/>
    </source>
</evidence>
<keyword evidence="1" id="KW-0812">Transmembrane</keyword>
<gene>
    <name evidence="2" type="ORF">ACFQGB_14860</name>
</gene>
<name>A0ABD5VH19_9EURY</name>
<dbReference type="Proteomes" id="UP001596395">
    <property type="component" value="Unassembled WGS sequence"/>
</dbReference>
<dbReference type="EMBL" id="JBHSXN010000002">
    <property type="protein sequence ID" value="MFC6954143.1"/>
    <property type="molecule type" value="Genomic_DNA"/>
</dbReference>
<dbReference type="RefSeq" id="WP_336351085.1">
    <property type="nucleotide sequence ID" value="NZ_JAZAQL010000002.1"/>
</dbReference>
<accession>A0ABD5VH19</accession>
<evidence type="ECO:0000313" key="2">
    <source>
        <dbReference type="EMBL" id="MFC6954143.1"/>
    </source>
</evidence>
<organism evidence="2 3">
    <name type="scientific">Halorubellus litoreus</name>
    <dbReference type="NCBI Taxonomy" id="755308"/>
    <lineage>
        <taxon>Archaea</taxon>
        <taxon>Methanobacteriati</taxon>
        <taxon>Methanobacteriota</taxon>
        <taxon>Stenosarchaea group</taxon>
        <taxon>Halobacteria</taxon>
        <taxon>Halobacteriales</taxon>
        <taxon>Halorubellaceae</taxon>
        <taxon>Halorubellus</taxon>
    </lineage>
</organism>
<feature type="transmembrane region" description="Helical" evidence="1">
    <location>
        <begin position="7"/>
        <end position="28"/>
    </location>
</feature>
<keyword evidence="3" id="KW-1185">Reference proteome</keyword>